<evidence type="ECO:0000256" key="2">
    <source>
        <dbReference type="ARBA" id="ARBA00022552"/>
    </source>
</evidence>
<dbReference type="PANTHER" id="PTHR46111">
    <property type="entry name" value="RIBOSOMAL RNA SMALL SUBUNIT METHYLTRANSFERASE I"/>
    <property type="match status" value="1"/>
</dbReference>
<evidence type="ECO:0000256" key="3">
    <source>
        <dbReference type="ARBA" id="ARBA00022603"/>
    </source>
</evidence>
<comment type="caution">
    <text evidence="7">The sequence shown here is derived from an EMBL/GenBank/DDBJ whole genome shotgun (WGS) entry which is preliminary data.</text>
</comment>
<proteinExistence type="predicted"/>
<dbReference type="GO" id="GO:0006364">
    <property type="term" value="P:rRNA processing"/>
    <property type="evidence" value="ECO:0007669"/>
    <property type="project" value="UniProtKB-KW"/>
</dbReference>
<keyword evidence="8" id="KW-1185">Reference proteome</keyword>
<evidence type="ECO:0000313" key="7">
    <source>
        <dbReference type="EMBL" id="OAB78484.1"/>
    </source>
</evidence>
<sequence>MQPQKGNLYLIPCTLGETPPLEVLPLLVKKAVEHIDYYIVEHEKNARRFIKSIVPRKSQPDLKLEMINKFTNEEDIPKMLTPCLEGYDVGVISDAGCPGIADPGAGVVAEAHRKGIKVVPLVGPSSILMAMMASGFNGQNFAFNGYLPIDKSERKTAIKKLERRSIEEDQSQSFIETPYRNNQLLESLVATLHPQTKICVACDITLPSEYIKTATAETWKKTKVDLHKRPTLFILQK</sequence>
<evidence type="ECO:0000256" key="1">
    <source>
        <dbReference type="ARBA" id="ARBA00022490"/>
    </source>
</evidence>
<reference evidence="7 8" key="1">
    <citation type="submission" date="2016-02" db="EMBL/GenBank/DDBJ databases">
        <title>Ulvibacter sp. LPB0005, isolated from Thais luteostoma.</title>
        <authorList>
            <person name="Shin S.-K."/>
            <person name="Yi H."/>
        </authorList>
    </citation>
    <scope>NUCLEOTIDE SEQUENCE [LARGE SCALE GENOMIC DNA]</scope>
    <source>
        <strain evidence="7 8">LPB0005</strain>
    </source>
</reference>
<keyword evidence="3 7" id="KW-0489">Methyltransferase</keyword>
<evidence type="ECO:0000259" key="6">
    <source>
        <dbReference type="Pfam" id="PF00590"/>
    </source>
</evidence>
<dbReference type="RefSeq" id="WP_068591516.1">
    <property type="nucleotide sequence ID" value="NZ_LRXL01000037.1"/>
</dbReference>
<dbReference type="SUPFAM" id="SSF53790">
    <property type="entry name" value="Tetrapyrrole methylase"/>
    <property type="match status" value="1"/>
</dbReference>
<protein>
    <submittedName>
        <fullName evidence="7">SAM-dependent methyltransferase</fullName>
    </submittedName>
</protein>
<dbReference type="AlphaFoldDB" id="A0A167HCR6"/>
<dbReference type="PANTHER" id="PTHR46111:SF2">
    <property type="entry name" value="SAM-DEPENDENT METHYLTRANSFERASE"/>
    <property type="match status" value="1"/>
</dbReference>
<keyword evidence="2" id="KW-0698">rRNA processing</keyword>
<organism evidence="7 8">
    <name type="scientific">Cochleicola gelatinilyticus</name>
    <dbReference type="NCBI Taxonomy" id="1763537"/>
    <lineage>
        <taxon>Bacteria</taxon>
        <taxon>Pseudomonadati</taxon>
        <taxon>Bacteroidota</taxon>
        <taxon>Flavobacteriia</taxon>
        <taxon>Flavobacteriales</taxon>
        <taxon>Flavobacteriaceae</taxon>
        <taxon>Cochleicola</taxon>
    </lineage>
</organism>
<dbReference type="EMBL" id="LRXL01000037">
    <property type="protein sequence ID" value="OAB78484.1"/>
    <property type="molecule type" value="Genomic_DNA"/>
</dbReference>
<dbReference type="InterPro" id="IPR008189">
    <property type="entry name" value="rRNA_ssu_MeTfrase_I"/>
</dbReference>
<dbReference type="Pfam" id="PF00590">
    <property type="entry name" value="TP_methylase"/>
    <property type="match status" value="1"/>
</dbReference>
<dbReference type="InterPro" id="IPR014776">
    <property type="entry name" value="4pyrrole_Mease_sub2"/>
</dbReference>
<evidence type="ECO:0000256" key="5">
    <source>
        <dbReference type="ARBA" id="ARBA00022691"/>
    </source>
</evidence>
<dbReference type="OrthoDB" id="7061662at2"/>
<dbReference type="PIRSF" id="PIRSF005917">
    <property type="entry name" value="MTase_YraL"/>
    <property type="match status" value="1"/>
</dbReference>
<feature type="domain" description="Tetrapyrrole methylase" evidence="6">
    <location>
        <begin position="46"/>
        <end position="217"/>
    </location>
</feature>
<dbReference type="InterPro" id="IPR014777">
    <property type="entry name" value="4pyrrole_Mease_sub1"/>
</dbReference>
<dbReference type="CDD" id="cd11649">
    <property type="entry name" value="RsmI_like"/>
    <property type="match status" value="1"/>
</dbReference>
<dbReference type="GO" id="GO:0008168">
    <property type="term" value="F:methyltransferase activity"/>
    <property type="evidence" value="ECO:0007669"/>
    <property type="project" value="UniProtKB-KW"/>
</dbReference>
<keyword evidence="4 7" id="KW-0808">Transferase</keyword>
<gene>
    <name evidence="7" type="ORF">ULVI_07780</name>
</gene>
<dbReference type="InterPro" id="IPR035996">
    <property type="entry name" value="4pyrrol_Methylase_sf"/>
</dbReference>
<dbReference type="Gene3D" id="3.30.950.10">
    <property type="entry name" value="Methyltransferase, Cobalt-precorrin-4 Transmethylase, Domain 2"/>
    <property type="match status" value="1"/>
</dbReference>
<accession>A0A167HCR6</accession>
<evidence type="ECO:0000256" key="4">
    <source>
        <dbReference type="ARBA" id="ARBA00022679"/>
    </source>
</evidence>
<dbReference type="InterPro" id="IPR000878">
    <property type="entry name" value="4pyrrol_Mease"/>
</dbReference>
<dbReference type="STRING" id="1763537.ULVI_07780"/>
<keyword evidence="5" id="KW-0949">S-adenosyl-L-methionine</keyword>
<name>A0A167HCR6_9FLAO</name>
<dbReference type="Gene3D" id="3.40.1010.10">
    <property type="entry name" value="Cobalt-precorrin-4 Transmethylase, Domain 1"/>
    <property type="match status" value="1"/>
</dbReference>
<evidence type="ECO:0000313" key="8">
    <source>
        <dbReference type="Proteomes" id="UP000077013"/>
    </source>
</evidence>
<dbReference type="GO" id="GO:0032259">
    <property type="term" value="P:methylation"/>
    <property type="evidence" value="ECO:0007669"/>
    <property type="project" value="UniProtKB-KW"/>
</dbReference>
<keyword evidence="1" id="KW-0963">Cytoplasm</keyword>
<dbReference type="Proteomes" id="UP000077013">
    <property type="component" value="Unassembled WGS sequence"/>
</dbReference>